<dbReference type="InterPro" id="IPR023346">
    <property type="entry name" value="Lysozyme-like_dom_sf"/>
</dbReference>
<dbReference type="SUPFAM" id="SSF47090">
    <property type="entry name" value="PGBD-like"/>
    <property type="match status" value="1"/>
</dbReference>
<name>A0A1S1R2G8_9ACTN</name>
<evidence type="ECO:0000256" key="2">
    <source>
        <dbReference type="ARBA" id="ARBA00022801"/>
    </source>
</evidence>
<evidence type="ECO:0000313" key="6">
    <source>
        <dbReference type="EMBL" id="OHV40117.1"/>
    </source>
</evidence>
<dbReference type="InterPro" id="IPR010618">
    <property type="entry name" value="RPF"/>
</dbReference>
<dbReference type="Gene3D" id="1.10.101.10">
    <property type="entry name" value="PGBD-like superfamily/PGBD"/>
    <property type="match status" value="1"/>
</dbReference>
<comment type="similarity">
    <text evidence="1">Belongs to the transglycosylase family. Rpf subfamily.</text>
</comment>
<dbReference type="CDD" id="cd13925">
    <property type="entry name" value="RPF"/>
    <property type="match status" value="1"/>
</dbReference>
<dbReference type="Gene3D" id="1.10.530.10">
    <property type="match status" value="1"/>
</dbReference>
<protein>
    <submittedName>
        <fullName evidence="6">Transglycosylase</fullName>
    </submittedName>
</protein>
<evidence type="ECO:0000256" key="1">
    <source>
        <dbReference type="ARBA" id="ARBA00010830"/>
    </source>
</evidence>
<reference evidence="7" key="1">
    <citation type="submission" date="2016-07" db="EMBL/GenBank/DDBJ databases">
        <title>Frankia sp. NRRL B-16219 Genome sequencing.</title>
        <authorList>
            <person name="Ghodhbane-Gtari F."/>
            <person name="Swanson E."/>
            <person name="Gueddou A."/>
            <person name="Louati M."/>
            <person name="Nouioui I."/>
            <person name="Hezbri K."/>
            <person name="Abebe-Akele F."/>
            <person name="Simpson S."/>
            <person name="Morris K."/>
            <person name="Thomas K."/>
            <person name="Gtari M."/>
            <person name="Tisa L.S."/>
        </authorList>
    </citation>
    <scope>NUCLEOTIDE SEQUENCE [LARGE SCALE GENOMIC DNA]</scope>
    <source>
        <strain evidence="7">NRRL B-16219</strain>
    </source>
</reference>
<dbReference type="GO" id="GO:0016787">
    <property type="term" value="F:hydrolase activity"/>
    <property type="evidence" value="ECO:0007669"/>
    <property type="project" value="UniProtKB-KW"/>
</dbReference>
<dbReference type="RefSeq" id="WP_071060831.1">
    <property type="nucleotide sequence ID" value="NZ_MAXA01000080.1"/>
</dbReference>
<dbReference type="InterPro" id="IPR036366">
    <property type="entry name" value="PGBDSf"/>
</dbReference>
<dbReference type="EMBL" id="MAXA01000080">
    <property type="protein sequence ID" value="OHV40117.1"/>
    <property type="molecule type" value="Genomic_DNA"/>
</dbReference>
<dbReference type="InterPro" id="IPR036365">
    <property type="entry name" value="PGBD-like_sf"/>
</dbReference>
<proteinExistence type="inferred from homology"/>
<dbReference type="SUPFAM" id="SSF53955">
    <property type="entry name" value="Lysozyme-like"/>
    <property type="match status" value="1"/>
</dbReference>
<dbReference type="OrthoDB" id="1404170at2"/>
<feature type="domain" description="Resuscitation-promoting factor core lysozyme-like" evidence="5">
    <location>
        <begin position="43"/>
        <end position="115"/>
    </location>
</feature>
<evidence type="ECO:0000313" key="7">
    <source>
        <dbReference type="Proteomes" id="UP000179769"/>
    </source>
</evidence>
<evidence type="ECO:0000259" key="4">
    <source>
        <dbReference type="Pfam" id="PF01471"/>
    </source>
</evidence>
<keyword evidence="2" id="KW-0378">Hydrolase</keyword>
<dbReference type="Proteomes" id="UP000179769">
    <property type="component" value="Unassembled WGS sequence"/>
</dbReference>
<feature type="domain" description="Peptidoglycan binding-like" evidence="4">
    <location>
        <begin position="171"/>
        <end position="224"/>
    </location>
</feature>
<dbReference type="InterPro" id="IPR002477">
    <property type="entry name" value="Peptidoglycan-bd-like"/>
</dbReference>
<organism evidence="6 7">
    <name type="scientific">Parafrankia soli</name>
    <dbReference type="NCBI Taxonomy" id="2599596"/>
    <lineage>
        <taxon>Bacteria</taxon>
        <taxon>Bacillati</taxon>
        <taxon>Actinomycetota</taxon>
        <taxon>Actinomycetes</taxon>
        <taxon>Frankiales</taxon>
        <taxon>Frankiaceae</taxon>
        <taxon>Parafrankia</taxon>
    </lineage>
</organism>
<sequence length="227" mass="23408">MSDARTSGRQRRSSTRSRARTLVSVPVIAAAVGGTLALSQPANAATTWEGLRQCESGGNYTTNTGNGYYGAYQFSPGTWRSLGYSGLPHTAPPAVQDAAALQLALRSGFGQWPVCGSGMGSEQLLPGASSSGAGVQASRAAERTSLVAQPAAAGVPNLTRTYTASMVNQVSDEVRSWQAKMTSLGYPLTVDGSYGPRSAAAARDFQATRGLVVDGVLGPQTWAATFG</sequence>
<comment type="caution">
    <text evidence="6">The sequence shown here is derived from an EMBL/GenBank/DDBJ whole genome shotgun (WGS) entry which is preliminary data.</text>
</comment>
<keyword evidence="7" id="KW-1185">Reference proteome</keyword>
<evidence type="ECO:0000259" key="5">
    <source>
        <dbReference type="Pfam" id="PF06737"/>
    </source>
</evidence>
<keyword evidence="3" id="KW-0732">Signal</keyword>
<evidence type="ECO:0000256" key="3">
    <source>
        <dbReference type="SAM" id="SignalP"/>
    </source>
</evidence>
<dbReference type="Pfam" id="PF06737">
    <property type="entry name" value="Transglycosylas"/>
    <property type="match status" value="1"/>
</dbReference>
<feature type="signal peptide" evidence="3">
    <location>
        <begin position="1"/>
        <end position="44"/>
    </location>
</feature>
<gene>
    <name evidence="6" type="ORF">BBK14_12985</name>
</gene>
<dbReference type="AlphaFoldDB" id="A0A1S1R2G8"/>
<accession>A0A1S1R2G8</accession>
<dbReference type="Pfam" id="PF01471">
    <property type="entry name" value="PG_binding_1"/>
    <property type="match status" value="1"/>
</dbReference>
<feature type="chain" id="PRO_5010222164" evidence="3">
    <location>
        <begin position="45"/>
        <end position="227"/>
    </location>
</feature>